<dbReference type="PROSITE" id="PS51363">
    <property type="entry name" value="W2"/>
    <property type="match status" value="1"/>
</dbReference>
<dbReference type="PANTHER" id="PTHR14208">
    <property type="entry name" value="BASIC LEUCINE ZIPPER AND W2 DOMAIN-CONTAINING PROTEIN"/>
    <property type="match status" value="1"/>
</dbReference>
<dbReference type="SUPFAM" id="SSF48371">
    <property type="entry name" value="ARM repeat"/>
    <property type="match status" value="1"/>
</dbReference>
<dbReference type="STRING" id="1109443.G4TP33"/>
<name>G4TP33_SERID</name>
<dbReference type="GO" id="GO:0005737">
    <property type="term" value="C:cytoplasm"/>
    <property type="evidence" value="ECO:0007669"/>
    <property type="project" value="TreeGrafter"/>
</dbReference>
<evidence type="ECO:0000313" key="4">
    <source>
        <dbReference type="Proteomes" id="UP000007148"/>
    </source>
</evidence>
<organism evidence="3 4">
    <name type="scientific">Serendipita indica (strain DSM 11827)</name>
    <name type="common">Root endophyte fungus</name>
    <name type="synonym">Piriformospora indica</name>
    <dbReference type="NCBI Taxonomy" id="1109443"/>
    <lineage>
        <taxon>Eukaryota</taxon>
        <taxon>Fungi</taxon>
        <taxon>Dikarya</taxon>
        <taxon>Basidiomycota</taxon>
        <taxon>Agaricomycotina</taxon>
        <taxon>Agaricomycetes</taxon>
        <taxon>Sebacinales</taxon>
        <taxon>Serendipitaceae</taxon>
        <taxon>Serendipita</taxon>
    </lineage>
</organism>
<dbReference type="OMA" id="ELIQCIW"/>
<dbReference type="eggNOG" id="KOG2297">
    <property type="taxonomic scope" value="Eukaryota"/>
</dbReference>
<proteinExistence type="inferred from homology"/>
<accession>G4TP33</accession>
<dbReference type="Pfam" id="PF25504">
    <property type="entry name" value="HEAT_5MP1_2"/>
    <property type="match status" value="1"/>
</dbReference>
<dbReference type="SMART" id="SM00515">
    <property type="entry name" value="eIF5C"/>
    <property type="match status" value="1"/>
</dbReference>
<comment type="similarity">
    <text evidence="1">Belongs to the BZW family.</text>
</comment>
<dbReference type="AlphaFoldDB" id="G4TP33"/>
<dbReference type="Proteomes" id="UP000007148">
    <property type="component" value="Unassembled WGS sequence"/>
</dbReference>
<comment type="caution">
    <text evidence="3">The sequence shown here is derived from an EMBL/GenBank/DDBJ whole genome shotgun (WGS) entry which is preliminary data.</text>
</comment>
<dbReference type="PANTHER" id="PTHR14208:SF2">
    <property type="entry name" value="PROTEIN KRASAVIETZ"/>
    <property type="match status" value="1"/>
</dbReference>
<dbReference type="InterPro" id="IPR057397">
    <property type="entry name" value="HEAT_5MP1_2"/>
</dbReference>
<dbReference type="HOGENOM" id="CLU_032849_2_1_1"/>
<dbReference type="OrthoDB" id="1727522at2759"/>
<reference evidence="3 4" key="1">
    <citation type="journal article" date="2011" name="PLoS Pathog.">
        <title>Endophytic Life Strategies Decoded by Genome and Transcriptome Analyses of the Mutualistic Root Symbiont Piriformospora indica.</title>
        <authorList>
            <person name="Zuccaro A."/>
            <person name="Lahrmann U."/>
            <person name="Guldener U."/>
            <person name="Langen G."/>
            <person name="Pfiffi S."/>
            <person name="Biedenkopf D."/>
            <person name="Wong P."/>
            <person name="Samans B."/>
            <person name="Grimm C."/>
            <person name="Basiewicz M."/>
            <person name="Murat C."/>
            <person name="Martin F."/>
            <person name="Kogel K.H."/>
        </authorList>
    </citation>
    <scope>NUCLEOTIDE SEQUENCE [LARGE SCALE GENOMIC DNA]</scope>
    <source>
        <strain evidence="3 4">DSM 11827</strain>
    </source>
</reference>
<dbReference type="InterPro" id="IPR003307">
    <property type="entry name" value="W2_domain"/>
</dbReference>
<dbReference type="Pfam" id="PF02020">
    <property type="entry name" value="W2"/>
    <property type="match status" value="1"/>
</dbReference>
<evidence type="ECO:0000259" key="2">
    <source>
        <dbReference type="PROSITE" id="PS51363"/>
    </source>
</evidence>
<dbReference type="GO" id="GO:0016020">
    <property type="term" value="C:membrane"/>
    <property type="evidence" value="ECO:0007669"/>
    <property type="project" value="TreeGrafter"/>
</dbReference>
<feature type="domain" description="W2" evidence="2">
    <location>
        <begin position="254"/>
        <end position="421"/>
    </location>
</feature>
<evidence type="ECO:0000313" key="3">
    <source>
        <dbReference type="EMBL" id="CCA73080.1"/>
    </source>
</evidence>
<gene>
    <name evidence="3" type="ORF">PIIN_07034</name>
</gene>
<dbReference type="InterPro" id="IPR051245">
    <property type="entry name" value="eIF5-mimic_regulator"/>
</dbReference>
<dbReference type="Gene3D" id="1.25.40.180">
    <property type="match status" value="1"/>
</dbReference>
<dbReference type="CDD" id="cd11560">
    <property type="entry name" value="W2_eIF5C_like"/>
    <property type="match status" value="1"/>
</dbReference>
<evidence type="ECO:0000256" key="1">
    <source>
        <dbReference type="ARBA" id="ARBA00008151"/>
    </source>
</evidence>
<protein>
    <recommendedName>
        <fullName evidence="2">W2 domain-containing protein</fullName>
    </recommendedName>
</protein>
<dbReference type="InterPro" id="IPR043510">
    <property type="entry name" value="W2_5MP1/2"/>
</dbReference>
<dbReference type="InParanoid" id="G4TP33"/>
<dbReference type="InterPro" id="IPR016024">
    <property type="entry name" value="ARM-type_fold"/>
</dbReference>
<dbReference type="EMBL" id="CAFZ01000200">
    <property type="protein sequence ID" value="CCA73080.1"/>
    <property type="molecule type" value="Genomic_DNA"/>
</dbReference>
<keyword evidence="4" id="KW-1185">Reference proteome</keyword>
<sequence length="421" mass="48066">MSTSQQTPKPSLTGVRIKARKGAVKAQAKHEPSIFRDQLYKHLETVSPDDFEGYANKLNLAGSQLEFLKYSDALFEILLVGGLLQPGGTYVEDNAPRSPFTILNAPEPVETAEIKKYAEVFNKLLRRYKYLQRPLEEQSLPALLQYAHRWPQPQREKFSIMLGLLLAQGLANASCLQILTKDHLVKDYLSISLITLIFRAYLTEQPMDHLSSTLKKGGIKEMLDFFPLNKRNPTELDDWFKKEGMENVAEWYKKKRLVKIRDAVISGLKELVEKDESIDSLISFLKDTQAETPVPEADLVGYIWTALIGNVDWGTRPDQVDALAIREVTKYAEVLEPFCNGPKTEVSLINTVQLYCYEESKVMKTFPQMLKVLYNKDCISDQAILYWHSKGSKPQGRQHFLTVTQPLVKFLQEQDSDDDDE</sequence>